<dbReference type="Proteomes" id="UP000310016">
    <property type="component" value="Unassembled WGS sequence"/>
</dbReference>
<protein>
    <submittedName>
        <fullName evidence="6">LexA family transcriptional regulator</fullName>
    </submittedName>
</protein>
<dbReference type="InterPro" id="IPR039418">
    <property type="entry name" value="LexA-like"/>
</dbReference>
<organism evidence="6 7">
    <name type="scientific">Chitiniphilus eburneus</name>
    <dbReference type="NCBI Taxonomy" id="2571148"/>
    <lineage>
        <taxon>Bacteria</taxon>
        <taxon>Pseudomonadati</taxon>
        <taxon>Pseudomonadota</taxon>
        <taxon>Betaproteobacteria</taxon>
        <taxon>Neisseriales</taxon>
        <taxon>Chitinibacteraceae</taxon>
        <taxon>Chitiniphilus</taxon>
    </lineage>
</organism>
<evidence type="ECO:0000256" key="4">
    <source>
        <dbReference type="SAM" id="MobiDB-lite"/>
    </source>
</evidence>
<gene>
    <name evidence="6" type="ORF">FAZ21_09115</name>
</gene>
<evidence type="ECO:0000256" key="1">
    <source>
        <dbReference type="ARBA" id="ARBA00023015"/>
    </source>
</evidence>
<dbReference type="PANTHER" id="PTHR40661">
    <property type="match status" value="1"/>
</dbReference>
<keyword evidence="7" id="KW-1185">Reference proteome</keyword>
<dbReference type="AlphaFoldDB" id="A0A4U0PYP9"/>
<evidence type="ECO:0000256" key="2">
    <source>
        <dbReference type="ARBA" id="ARBA00023125"/>
    </source>
</evidence>
<accession>A0A4U0PYP9</accession>
<evidence type="ECO:0000313" key="6">
    <source>
        <dbReference type="EMBL" id="TJZ73773.1"/>
    </source>
</evidence>
<dbReference type="PANTHER" id="PTHR40661:SF3">
    <property type="entry name" value="FELS-1 PROPHAGE TRANSCRIPTIONAL REGULATOR"/>
    <property type="match status" value="1"/>
</dbReference>
<comment type="caution">
    <text evidence="6">The sequence shown here is derived from an EMBL/GenBank/DDBJ whole genome shotgun (WGS) entry which is preliminary data.</text>
</comment>
<keyword evidence="2" id="KW-0238">DNA-binding</keyword>
<dbReference type="SUPFAM" id="SSF51306">
    <property type="entry name" value="LexA/Signal peptidase"/>
    <property type="match status" value="1"/>
</dbReference>
<evidence type="ECO:0000259" key="5">
    <source>
        <dbReference type="Pfam" id="PF00717"/>
    </source>
</evidence>
<keyword evidence="3" id="KW-0804">Transcription</keyword>
<sequence length="246" mass="26389">MASMSTFSERVARAVSIVGNMSRLAERVSVLSGRKVSPQTIRYLVKGDSRQGNKSPSSSELSPWIAQAAGLSLDWLVTGRGEVFDASTTPRAEGKGEFTPSVSAPSGVAAGATGIPWAVVRSTGDHPVLESEPGTVAVYSMDNWIAEKGLNPSDLLAMDVQDDSMAPAIPAGARVVIQRTRVVQSGRVHVLWRDGECYLRRVFKQFDGALLIASENKTNNRDVVLRNDELAQVHLLGLVVSVAFDI</sequence>
<evidence type="ECO:0000313" key="7">
    <source>
        <dbReference type="Proteomes" id="UP000310016"/>
    </source>
</evidence>
<dbReference type="CDD" id="cd06529">
    <property type="entry name" value="S24_LexA-like"/>
    <property type="match status" value="1"/>
</dbReference>
<keyword evidence="1" id="KW-0805">Transcription regulation</keyword>
<dbReference type="Gene3D" id="2.10.109.10">
    <property type="entry name" value="Umud Fragment, subunit A"/>
    <property type="match status" value="1"/>
</dbReference>
<evidence type="ECO:0000256" key="3">
    <source>
        <dbReference type="ARBA" id="ARBA00023163"/>
    </source>
</evidence>
<feature type="domain" description="Peptidase S24/S26A/S26B/S26C" evidence="5">
    <location>
        <begin position="150"/>
        <end position="239"/>
    </location>
</feature>
<proteinExistence type="predicted"/>
<dbReference type="GO" id="GO:0003677">
    <property type="term" value="F:DNA binding"/>
    <property type="evidence" value="ECO:0007669"/>
    <property type="project" value="UniProtKB-KW"/>
</dbReference>
<dbReference type="OrthoDB" id="9788236at2"/>
<dbReference type="InterPro" id="IPR036286">
    <property type="entry name" value="LexA/Signal_pep-like_sf"/>
</dbReference>
<reference evidence="6 7" key="1">
    <citation type="submission" date="2019-04" db="EMBL/GenBank/DDBJ databases">
        <title>Chitiniphilus eburnea sp. nov., a novel chitinolytic bacterium isolated from aquaculture sludge.</title>
        <authorList>
            <person name="Sheng M."/>
        </authorList>
    </citation>
    <scope>NUCLEOTIDE SEQUENCE [LARGE SCALE GENOMIC DNA]</scope>
    <source>
        <strain evidence="6 7">HX-2-15</strain>
    </source>
</reference>
<dbReference type="EMBL" id="SUMF01000008">
    <property type="protein sequence ID" value="TJZ73773.1"/>
    <property type="molecule type" value="Genomic_DNA"/>
</dbReference>
<feature type="region of interest" description="Disordered" evidence="4">
    <location>
        <begin position="86"/>
        <end position="105"/>
    </location>
</feature>
<dbReference type="Pfam" id="PF00717">
    <property type="entry name" value="Peptidase_S24"/>
    <property type="match status" value="1"/>
</dbReference>
<dbReference type="InterPro" id="IPR015927">
    <property type="entry name" value="Peptidase_S24_S26A/B/C"/>
</dbReference>
<name>A0A4U0PYP9_9NEIS</name>